<feature type="domain" description="Methyltransferase type 11" evidence="1">
    <location>
        <begin position="89"/>
        <end position="189"/>
    </location>
</feature>
<dbReference type="Pfam" id="PF08241">
    <property type="entry name" value="Methyltransf_11"/>
    <property type="match status" value="1"/>
</dbReference>
<organism evidence="2">
    <name type="scientific">hydrothermal vent metagenome</name>
    <dbReference type="NCBI Taxonomy" id="652676"/>
    <lineage>
        <taxon>unclassified sequences</taxon>
        <taxon>metagenomes</taxon>
        <taxon>ecological metagenomes</taxon>
    </lineage>
</organism>
<dbReference type="EMBL" id="UOGE01000063">
    <property type="protein sequence ID" value="VAX21063.1"/>
    <property type="molecule type" value="Genomic_DNA"/>
</dbReference>
<accession>A0A3B1C8S3</accession>
<protein>
    <recommendedName>
        <fullName evidence="1">Methyltransferase type 11 domain-containing protein</fullName>
    </recommendedName>
</protein>
<sequence length="421" mass="47012">MLARILSYIRKIRGRRRPLPADMVDVKKLLKSYTVEELCQRADEYYLKRESTDYLLAKPLIDADEAPHLLINFAKALQGLRIQPGIKVLDFAAGSCWTTRFLTQLGAKVIAMDVSKTALDIGKDLFARHKVIGERPTPEFMVYDGRKIDLPSASVDRILCMDAFHHVPNPADVLKEMARVLKEGGIACFVEPGADHSRSPQSQEEMKKYKVIEDDIVMQDIWAWASAAGFTGIEFSVYNADPYIVSLKEHETLRQYPGVGALRYYRKLRNEINSRNTFFLYKGVPEGGDSKNIKGLKAGLKVALGAARAGEGGAFSVRATLTNEGSSQWLPASVKVGGVNLGVHLLDERSAMIDLDYFRKAPPYENDRPIAPGESVTLSFDIPAPPKGIYVLEFDMVAENVNWFARNSSQTVRKRVRVESV</sequence>
<evidence type="ECO:0000313" key="2">
    <source>
        <dbReference type="EMBL" id="VAX21063.1"/>
    </source>
</evidence>
<dbReference type="Gene3D" id="2.60.40.10">
    <property type="entry name" value="Immunoglobulins"/>
    <property type="match status" value="1"/>
</dbReference>
<gene>
    <name evidence="2" type="ORF">MNBD_NITROSPINAE02-489</name>
</gene>
<dbReference type="GO" id="GO:0008757">
    <property type="term" value="F:S-adenosylmethionine-dependent methyltransferase activity"/>
    <property type="evidence" value="ECO:0007669"/>
    <property type="project" value="InterPro"/>
</dbReference>
<name>A0A3B1C8S3_9ZZZZ</name>
<dbReference type="CDD" id="cd02440">
    <property type="entry name" value="AdoMet_MTases"/>
    <property type="match status" value="1"/>
</dbReference>
<dbReference type="InterPro" id="IPR013216">
    <property type="entry name" value="Methyltransf_11"/>
</dbReference>
<reference evidence="2" key="1">
    <citation type="submission" date="2018-06" db="EMBL/GenBank/DDBJ databases">
        <authorList>
            <person name="Zhirakovskaya E."/>
        </authorList>
    </citation>
    <scope>NUCLEOTIDE SEQUENCE</scope>
</reference>
<dbReference type="AlphaFoldDB" id="A0A3B1C8S3"/>
<evidence type="ECO:0000259" key="1">
    <source>
        <dbReference type="Pfam" id="PF08241"/>
    </source>
</evidence>
<dbReference type="PANTHER" id="PTHR43861">
    <property type="entry name" value="TRANS-ACONITATE 2-METHYLTRANSFERASE-RELATED"/>
    <property type="match status" value="1"/>
</dbReference>
<dbReference type="InterPro" id="IPR029063">
    <property type="entry name" value="SAM-dependent_MTases_sf"/>
</dbReference>
<dbReference type="PANTHER" id="PTHR43861:SF1">
    <property type="entry name" value="TRANS-ACONITATE 2-METHYLTRANSFERASE"/>
    <property type="match status" value="1"/>
</dbReference>
<dbReference type="SUPFAM" id="SSF53335">
    <property type="entry name" value="S-adenosyl-L-methionine-dependent methyltransferases"/>
    <property type="match status" value="1"/>
</dbReference>
<dbReference type="Gene3D" id="3.40.50.150">
    <property type="entry name" value="Vaccinia Virus protein VP39"/>
    <property type="match status" value="1"/>
</dbReference>
<dbReference type="InterPro" id="IPR013783">
    <property type="entry name" value="Ig-like_fold"/>
</dbReference>
<proteinExistence type="predicted"/>